<dbReference type="AlphaFoldDB" id="A0AAV7FMQ9"/>
<dbReference type="GO" id="GO:0005886">
    <property type="term" value="C:plasma membrane"/>
    <property type="evidence" value="ECO:0007669"/>
    <property type="project" value="TreeGrafter"/>
</dbReference>
<dbReference type="InterPro" id="IPR020846">
    <property type="entry name" value="MFS_dom"/>
</dbReference>
<reference evidence="9 10" key="1">
    <citation type="journal article" date="2021" name="Hortic Res">
        <title>Chromosome-scale assembly of the Dendrobium chrysotoxum genome enhances the understanding of orchid evolution.</title>
        <authorList>
            <person name="Zhang Y."/>
            <person name="Zhang G.Q."/>
            <person name="Zhang D."/>
            <person name="Liu X.D."/>
            <person name="Xu X.Y."/>
            <person name="Sun W.H."/>
            <person name="Yu X."/>
            <person name="Zhu X."/>
            <person name="Wang Z.W."/>
            <person name="Zhao X."/>
            <person name="Zhong W.Y."/>
            <person name="Chen H."/>
            <person name="Yin W.L."/>
            <person name="Huang T."/>
            <person name="Niu S.C."/>
            <person name="Liu Z.J."/>
        </authorList>
    </citation>
    <scope>NUCLEOTIDE SEQUENCE [LARGE SCALE GENOMIC DNA]</scope>
    <source>
        <strain evidence="9">Lindl</strain>
    </source>
</reference>
<evidence type="ECO:0000313" key="10">
    <source>
        <dbReference type="Proteomes" id="UP000775213"/>
    </source>
</evidence>
<keyword evidence="3 7" id="KW-0812">Transmembrane</keyword>
<keyword evidence="5 7" id="KW-0472">Membrane</keyword>
<keyword evidence="10" id="KW-1185">Reference proteome</keyword>
<dbReference type="InterPro" id="IPR036259">
    <property type="entry name" value="MFS_trans_sf"/>
</dbReference>
<evidence type="ECO:0000256" key="1">
    <source>
        <dbReference type="ARBA" id="ARBA00004141"/>
    </source>
</evidence>
<keyword evidence="4 7" id="KW-1133">Transmembrane helix</keyword>
<evidence type="ECO:0000256" key="3">
    <source>
        <dbReference type="ARBA" id="ARBA00022692"/>
    </source>
</evidence>
<feature type="transmembrane region" description="Helical" evidence="7">
    <location>
        <begin position="129"/>
        <end position="151"/>
    </location>
</feature>
<feature type="transmembrane region" description="Helical" evidence="7">
    <location>
        <begin position="69"/>
        <end position="93"/>
    </location>
</feature>
<feature type="region of interest" description="Disordered" evidence="6">
    <location>
        <begin position="448"/>
        <end position="495"/>
    </location>
</feature>
<dbReference type="PRINTS" id="PR00171">
    <property type="entry name" value="SUGRTRNSPORT"/>
</dbReference>
<evidence type="ECO:0000259" key="8">
    <source>
        <dbReference type="PROSITE" id="PS50850"/>
    </source>
</evidence>
<organism evidence="9 10">
    <name type="scientific">Dendrobium chrysotoxum</name>
    <name type="common">Orchid</name>
    <dbReference type="NCBI Taxonomy" id="161865"/>
    <lineage>
        <taxon>Eukaryota</taxon>
        <taxon>Viridiplantae</taxon>
        <taxon>Streptophyta</taxon>
        <taxon>Embryophyta</taxon>
        <taxon>Tracheophyta</taxon>
        <taxon>Spermatophyta</taxon>
        <taxon>Magnoliopsida</taxon>
        <taxon>Liliopsida</taxon>
        <taxon>Asparagales</taxon>
        <taxon>Orchidaceae</taxon>
        <taxon>Epidendroideae</taxon>
        <taxon>Malaxideae</taxon>
        <taxon>Dendrobiinae</taxon>
        <taxon>Dendrobium</taxon>
    </lineage>
</organism>
<dbReference type="PROSITE" id="PS50850">
    <property type="entry name" value="MFS"/>
    <property type="match status" value="1"/>
</dbReference>
<accession>A0AAV7FMQ9</accession>
<dbReference type="Gene3D" id="1.20.1250.20">
    <property type="entry name" value="MFS general substrate transporter like domains"/>
    <property type="match status" value="2"/>
</dbReference>
<gene>
    <name evidence="9" type="ORF">IEQ34_026025</name>
</gene>
<feature type="transmembrane region" description="Helical" evidence="7">
    <location>
        <begin position="287"/>
        <end position="308"/>
    </location>
</feature>
<dbReference type="PANTHER" id="PTHR48022">
    <property type="entry name" value="PLASTIDIC GLUCOSE TRANSPORTER 4"/>
    <property type="match status" value="1"/>
</dbReference>
<dbReference type="Proteomes" id="UP000775213">
    <property type="component" value="Unassembled WGS sequence"/>
</dbReference>
<feature type="transmembrane region" description="Helical" evidence="7">
    <location>
        <begin position="359"/>
        <end position="377"/>
    </location>
</feature>
<feature type="transmembrane region" description="Helical" evidence="7">
    <location>
        <begin position="223"/>
        <end position="245"/>
    </location>
</feature>
<evidence type="ECO:0000256" key="6">
    <source>
        <dbReference type="SAM" id="MobiDB-lite"/>
    </source>
</evidence>
<dbReference type="InterPro" id="IPR003663">
    <property type="entry name" value="Sugar/inositol_transpt"/>
</dbReference>
<evidence type="ECO:0000256" key="7">
    <source>
        <dbReference type="SAM" id="Phobius"/>
    </source>
</evidence>
<feature type="transmembrane region" description="Helical" evidence="7">
    <location>
        <begin position="320"/>
        <end position="347"/>
    </location>
</feature>
<dbReference type="SUPFAM" id="SSF103473">
    <property type="entry name" value="MFS general substrate transporter"/>
    <property type="match status" value="1"/>
</dbReference>
<evidence type="ECO:0000256" key="4">
    <source>
        <dbReference type="ARBA" id="ARBA00022989"/>
    </source>
</evidence>
<evidence type="ECO:0000256" key="5">
    <source>
        <dbReference type="ARBA" id="ARBA00023136"/>
    </source>
</evidence>
<dbReference type="PANTHER" id="PTHR48022:SF75">
    <property type="entry name" value="GALACTOSE TRANSPORTER-RELATED"/>
    <property type="match status" value="1"/>
</dbReference>
<proteinExistence type="inferred from homology"/>
<feature type="transmembrane region" description="Helical" evidence="7">
    <location>
        <begin position="257"/>
        <end position="278"/>
    </location>
</feature>
<dbReference type="Pfam" id="PF00083">
    <property type="entry name" value="Sugar_tr"/>
    <property type="match status" value="2"/>
</dbReference>
<dbReference type="GO" id="GO:0005351">
    <property type="term" value="F:carbohydrate:proton symporter activity"/>
    <property type="evidence" value="ECO:0007669"/>
    <property type="project" value="TreeGrafter"/>
</dbReference>
<comment type="similarity">
    <text evidence="2">Belongs to the major facilitator superfamily. Sugar transporter (TC 2.A.1.1) family.</text>
</comment>
<feature type="transmembrane region" description="Helical" evidence="7">
    <location>
        <begin position="12"/>
        <end position="32"/>
    </location>
</feature>
<dbReference type="InterPro" id="IPR050360">
    <property type="entry name" value="MFS_Sugar_Transporters"/>
</dbReference>
<dbReference type="EMBL" id="JAGFBR010000676">
    <property type="protein sequence ID" value="KAH0438816.1"/>
    <property type="molecule type" value="Genomic_DNA"/>
</dbReference>
<dbReference type="InterPro" id="IPR005828">
    <property type="entry name" value="MFS_sugar_transport-like"/>
</dbReference>
<comment type="caution">
    <text evidence="9">The sequence shown here is derived from an EMBL/GenBank/DDBJ whole genome shotgun (WGS) entry which is preliminary data.</text>
</comment>
<comment type="subcellular location">
    <subcellularLocation>
        <location evidence="1">Membrane</location>
        <topology evidence="1">Multi-pass membrane protein</topology>
    </subcellularLocation>
</comment>
<feature type="transmembrane region" description="Helical" evidence="7">
    <location>
        <begin position="100"/>
        <end position="123"/>
    </location>
</feature>
<evidence type="ECO:0000313" key="9">
    <source>
        <dbReference type="EMBL" id="KAH0438816.1"/>
    </source>
</evidence>
<name>A0AAV7FMQ9_DENCH</name>
<sequence length="495" mass="54488">MAGTFNVRGAPIGWSAIAVALLASMGGFLFGYDTGQISGIQEMADFISRFGTEPPDGSVAGATMSFNKWLIGLIVSMLSIGTAIGALLGAILADKLGRRYAMFLEVLVFDIGVIIQVTAFQAWSNKFRYMANSIALGIPFATILGVGILFCPESPRWLVANGRNDQAYRSVATVRGAKREDSNPWVEAEYSELVSNYEQDIKLGAGSWVECFKKPNRVLYRTMLGIALQAGQQLTGANYFFYFGATIFSSVDLQDSFVTQIILGAVNFACTFLGLYILERFGRRMPLVLGAAWMVIWLLVFGLAGTLGGTPDGTVTNRGIGILLIVSACMFILGYASTWAPGIWLFCGESFSRRTRAKQASIATLSNWIWNFLIAYFSRPIADSIHFEYGFVFAGANFLNMLIAFFFVYESADLTLEGIDQLYSEPNLKAWHSGKWVPEGYANRDAIKKSEKEDDDVAHIPDDRKDGAWKAKPDPVTGEERDTVRKHPETKVETV</sequence>
<feature type="transmembrane region" description="Helical" evidence="7">
    <location>
        <begin position="389"/>
        <end position="409"/>
    </location>
</feature>
<feature type="domain" description="Major facilitator superfamily (MFS) profile" evidence="8">
    <location>
        <begin position="1"/>
        <end position="412"/>
    </location>
</feature>
<evidence type="ECO:0000256" key="2">
    <source>
        <dbReference type="ARBA" id="ARBA00010992"/>
    </source>
</evidence>
<dbReference type="PROSITE" id="PS00216">
    <property type="entry name" value="SUGAR_TRANSPORT_1"/>
    <property type="match status" value="1"/>
</dbReference>
<dbReference type="InterPro" id="IPR005829">
    <property type="entry name" value="Sugar_transporter_CS"/>
</dbReference>
<protein>
    <recommendedName>
        <fullName evidence="8">Major facilitator superfamily (MFS) profile domain-containing protein</fullName>
    </recommendedName>
</protein>